<dbReference type="PRINTS" id="PR00313">
    <property type="entry name" value="CABNDNGRPT"/>
</dbReference>
<dbReference type="Proteomes" id="UP000187059">
    <property type="component" value="Chromosome"/>
</dbReference>
<sequence length="688" mass="71141">MTITNDNDVIFGSGEGYFGRSGTNPVSTVLSDGRIAVAWNEYQYPGDGSIPGIDFDTWTRILNADGTPATEAMLVNDTRVGSHASAEITALSDGGYVIGWITMNRATVEGGTQTVYTYDAHVRSFTAAGAPEGPAVLVSPDLETYDPADYNSILASNIENVNIVSLAAGGAVVIYEYRGGGSGYSYGGTHARIVGNDGQSLGEPVRVWEGGLFNLDAVQLSNGDLAFVEFAGDLSGYRVRLSAADLTSAPATIAGASGPVVIDHDPQPDQNAGGYGSAPRIAALSDGGFAVLYGYNVQLGADDDESLRIDRFDAQGGYQSTVSIPVPDDTVQQPGAIPYEILELSGNRLLVAWSHVVAYGDTDIMAVVINADGSLDSAPAVINPNTANYQLLGDLTALPDGDVFMSLADTSGVQVGGVADYMHGLFLGMPEDPGANTPVVRIGTAGDDRLVGTANNDTLRGLDGNDTLEGRDGDDQLFGGDDNDLVLGGDGSDTMAGDGGNDTLRGGNSAADLRDVIYGGAGDDDIDGGYGNDELRGDAGNDTIVGGYGADTVIGGTGNDALTGQTWSDAIFGGDGMDFINGGFGHDRVNGGTGADRFYHLGVEGHGSDWIQDFSDEEGDLLVFGGTGAAVEDFQVNFTETANAGAAGVEETFVIYRPTGQILWALVDGGAQDEIMLQLDGMSYDLLA</sequence>
<keyword evidence="4" id="KW-1185">Reference proteome</keyword>
<dbReference type="PANTHER" id="PTHR38340">
    <property type="entry name" value="S-LAYER PROTEIN"/>
    <property type="match status" value="1"/>
</dbReference>
<evidence type="ECO:0000313" key="3">
    <source>
        <dbReference type="EMBL" id="APZ53763.1"/>
    </source>
</evidence>
<dbReference type="GO" id="GO:0005576">
    <property type="term" value="C:extracellular region"/>
    <property type="evidence" value="ECO:0007669"/>
    <property type="project" value="UniProtKB-SubCell"/>
</dbReference>
<name>A0A1P8UWI7_9RHOB</name>
<dbReference type="InterPro" id="IPR011049">
    <property type="entry name" value="Serralysin-like_metalloprot_C"/>
</dbReference>
<dbReference type="PANTHER" id="PTHR38340:SF1">
    <property type="entry name" value="S-LAYER PROTEIN"/>
    <property type="match status" value="1"/>
</dbReference>
<dbReference type="KEGG" id="paby:Ga0080574_TMP3429"/>
<dbReference type="RefSeq" id="WP_076702661.1">
    <property type="nucleotide sequence ID" value="NZ_CP015093.1"/>
</dbReference>
<dbReference type="GO" id="GO:0005509">
    <property type="term" value="F:calcium ion binding"/>
    <property type="evidence" value="ECO:0007669"/>
    <property type="project" value="InterPro"/>
</dbReference>
<dbReference type="PROSITE" id="PS00330">
    <property type="entry name" value="HEMOLYSIN_CALCIUM"/>
    <property type="match status" value="1"/>
</dbReference>
<accession>A0A1P8UWI7</accession>
<reference evidence="3 4" key="1">
    <citation type="submission" date="2016-04" db="EMBL/GenBank/DDBJ databases">
        <title>Deep-sea bacteria in the southern Pacific.</title>
        <authorList>
            <person name="Tang K."/>
        </authorList>
    </citation>
    <scope>NUCLEOTIDE SEQUENCE [LARGE SCALE GENOMIC DNA]</scope>
    <source>
        <strain evidence="3 4">JLT2014</strain>
    </source>
</reference>
<evidence type="ECO:0000256" key="2">
    <source>
        <dbReference type="ARBA" id="ARBA00022525"/>
    </source>
</evidence>
<evidence type="ECO:0000313" key="4">
    <source>
        <dbReference type="Proteomes" id="UP000187059"/>
    </source>
</evidence>
<evidence type="ECO:0000256" key="1">
    <source>
        <dbReference type="ARBA" id="ARBA00004613"/>
    </source>
</evidence>
<comment type="subcellular location">
    <subcellularLocation>
        <location evidence="1">Secreted</location>
    </subcellularLocation>
</comment>
<gene>
    <name evidence="3" type="ORF">Ga0080574_TMP3429</name>
</gene>
<dbReference type="Gene3D" id="2.150.10.10">
    <property type="entry name" value="Serralysin-like metalloprotease, C-terminal"/>
    <property type="match status" value="3"/>
</dbReference>
<dbReference type="STRING" id="1250539.Ga0080574_TMP3429"/>
<dbReference type="InterPro" id="IPR001343">
    <property type="entry name" value="Hemolysn_Ca-bd"/>
</dbReference>
<protein>
    <submittedName>
        <fullName evidence="3">Putative calcium-binding protein</fullName>
    </submittedName>
</protein>
<dbReference type="SUPFAM" id="SSF51120">
    <property type="entry name" value="beta-Roll"/>
    <property type="match status" value="2"/>
</dbReference>
<dbReference type="EMBL" id="CP015093">
    <property type="protein sequence ID" value="APZ53763.1"/>
    <property type="molecule type" value="Genomic_DNA"/>
</dbReference>
<dbReference type="AlphaFoldDB" id="A0A1P8UWI7"/>
<dbReference type="InterPro" id="IPR050557">
    <property type="entry name" value="RTX_toxin/Mannuronan_C5-epim"/>
</dbReference>
<keyword evidence="2" id="KW-0964">Secreted</keyword>
<organism evidence="3 4">
    <name type="scientific">Salipiger abyssi</name>
    <dbReference type="NCBI Taxonomy" id="1250539"/>
    <lineage>
        <taxon>Bacteria</taxon>
        <taxon>Pseudomonadati</taxon>
        <taxon>Pseudomonadota</taxon>
        <taxon>Alphaproteobacteria</taxon>
        <taxon>Rhodobacterales</taxon>
        <taxon>Roseobacteraceae</taxon>
        <taxon>Salipiger</taxon>
    </lineage>
</organism>
<dbReference type="InterPro" id="IPR018511">
    <property type="entry name" value="Hemolysin-typ_Ca-bd_CS"/>
</dbReference>
<dbReference type="Pfam" id="PF00353">
    <property type="entry name" value="HemolysinCabind"/>
    <property type="match status" value="4"/>
</dbReference>
<proteinExistence type="predicted"/>